<dbReference type="InterPro" id="IPR036426">
    <property type="entry name" value="Bulb-type_lectin_dom_sf"/>
</dbReference>
<dbReference type="SUPFAM" id="SSF51110">
    <property type="entry name" value="alpha-D-mannose-specific plant lectins"/>
    <property type="match status" value="1"/>
</dbReference>
<reference evidence="4 5" key="1">
    <citation type="submission" date="2024-02" db="EMBL/GenBank/DDBJ databases">
        <authorList>
            <person name="Vignale AGUSTIN F."/>
            <person name="Sosa J E."/>
            <person name="Modenutti C."/>
        </authorList>
    </citation>
    <scope>NUCLEOTIDE SEQUENCE [LARGE SCALE GENOMIC DNA]</scope>
</reference>
<dbReference type="InterPro" id="IPR001480">
    <property type="entry name" value="Bulb-type_lectin_dom"/>
</dbReference>
<protein>
    <recommendedName>
        <fullName evidence="3">Bulb-type lectin domain-containing protein</fullName>
    </recommendedName>
</protein>
<dbReference type="PROSITE" id="PS50927">
    <property type="entry name" value="BULB_LECTIN"/>
    <property type="match status" value="1"/>
</dbReference>
<evidence type="ECO:0000259" key="3">
    <source>
        <dbReference type="PROSITE" id="PS50927"/>
    </source>
</evidence>
<organism evidence="4 5">
    <name type="scientific">Ilex paraguariensis</name>
    <name type="common">yerba mate</name>
    <dbReference type="NCBI Taxonomy" id="185542"/>
    <lineage>
        <taxon>Eukaryota</taxon>
        <taxon>Viridiplantae</taxon>
        <taxon>Streptophyta</taxon>
        <taxon>Embryophyta</taxon>
        <taxon>Tracheophyta</taxon>
        <taxon>Spermatophyta</taxon>
        <taxon>Magnoliopsida</taxon>
        <taxon>eudicotyledons</taxon>
        <taxon>Gunneridae</taxon>
        <taxon>Pentapetalae</taxon>
        <taxon>asterids</taxon>
        <taxon>campanulids</taxon>
        <taxon>Aquifoliales</taxon>
        <taxon>Aquifoliaceae</taxon>
        <taxon>Ilex</taxon>
    </lineage>
</organism>
<evidence type="ECO:0000313" key="5">
    <source>
        <dbReference type="Proteomes" id="UP001642360"/>
    </source>
</evidence>
<evidence type="ECO:0000313" key="4">
    <source>
        <dbReference type="EMBL" id="CAK9151702.1"/>
    </source>
</evidence>
<name>A0ABC8S3I6_9AQUA</name>
<keyword evidence="5" id="KW-1185">Reference proteome</keyword>
<dbReference type="AlphaFoldDB" id="A0ABC8S3I6"/>
<dbReference type="EMBL" id="CAUOFW020002169">
    <property type="protein sequence ID" value="CAK9151702.1"/>
    <property type="molecule type" value="Genomic_DNA"/>
</dbReference>
<dbReference type="Gene3D" id="2.90.10.10">
    <property type="entry name" value="Bulb-type lectin domain"/>
    <property type="match status" value="1"/>
</dbReference>
<evidence type="ECO:0000256" key="1">
    <source>
        <dbReference type="ARBA" id="ARBA00022729"/>
    </source>
</evidence>
<gene>
    <name evidence="4" type="ORF">ILEXP_LOCUS19873</name>
</gene>
<dbReference type="Proteomes" id="UP001642360">
    <property type="component" value="Unassembled WGS sequence"/>
</dbReference>
<comment type="caution">
    <text evidence="4">The sequence shown here is derived from an EMBL/GenBank/DDBJ whole genome shotgun (WGS) entry which is preliminary data.</text>
</comment>
<keyword evidence="2" id="KW-0325">Glycoprotein</keyword>
<accession>A0ABC8S3I6</accession>
<sequence length="158" mass="18147">MIKIAIKSLSRYSPLPTNSNSPMAYFRLPFLAILFIFFLFAITVRAQVSVNQTFKYVNQGKFGDRIIEYNASYRVIRNNIYTFYTFPFHLCFYNTTPDAFILAIRAGIPRDKSLMRWVWDANRNHAVGGNATLTLGQDGNLILFEADGRVVWQTNTAN</sequence>
<proteinExistence type="predicted"/>
<keyword evidence="1" id="KW-0732">Signal</keyword>
<evidence type="ECO:0000256" key="2">
    <source>
        <dbReference type="ARBA" id="ARBA00023180"/>
    </source>
</evidence>
<feature type="domain" description="Bulb-type lectin" evidence="3">
    <location>
        <begin position="67"/>
        <end position="158"/>
    </location>
</feature>